<dbReference type="OrthoDB" id="25620at2759"/>
<dbReference type="PANTHER" id="PTHR24410">
    <property type="entry name" value="HL07962P-RELATED"/>
    <property type="match status" value="1"/>
</dbReference>
<dbReference type="SUPFAM" id="SSF54695">
    <property type="entry name" value="POZ domain"/>
    <property type="match status" value="1"/>
</dbReference>
<dbReference type="InterPro" id="IPR000210">
    <property type="entry name" value="BTB/POZ_dom"/>
</dbReference>
<gene>
    <name evidence="3" type="ORF">M0811_08784</name>
</gene>
<dbReference type="PROSITE" id="PS51886">
    <property type="entry name" value="TLDC"/>
    <property type="match status" value="1"/>
</dbReference>
<evidence type="ECO:0000259" key="2">
    <source>
        <dbReference type="PROSITE" id="PS51886"/>
    </source>
</evidence>
<keyword evidence="4" id="KW-1185">Reference proteome</keyword>
<dbReference type="Pfam" id="PF00651">
    <property type="entry name" value="BTB"/>
    <property type="match status" value="1"/>
</dbReference>
<feature type="domain" description="BTB" evidence="1">
    <location>
        <begin position="26"/>
        <end position="96"/>
    </location>
</feature>
<proteinExistence type="predicted"/>
<organism evidence="3 4">
    <name type="scientific">Anaeramoeba ignava</name>
    <name type="common">Anaerobic marine amoeba</name>
    <dbReference type="NCBI Taxonomy" id="1746090"/>
    <lineage>
        <taxon>Eukaryota</taxon>
        <taxon>Metamonada</taxon>
        <taxon>Anaeramoebidae</taxon>
        <taxon>Anaeramoeba</taxon>
    </lineage>
</organism>
<dbReference type="SMART" id="SM00225">
    <property type="entry name" value="BTB"/>
    <property type="match status" value="1"/>
</dbReference>
<dbReference type="EMBL" id="JAPDFW010000075">
    <property type="protein sequence ID" value="KAJ5073376.1"/>
    <property type="molecule type" value="Genomic_DNA"/>
</dbReference>
<dbReference type="InterPro" id="IPR011705">
    <property type="entry name" value="BACK"/>
</dbReference>
<dbReference type="InterPro" id="IPR011333">
    <property type="entry name" value="SKP1/BTB/POZ_sf"/>
</dbReference>
<name>A0A9Q0RAR8_ANAIG</name>
<dbReference type="CDD" id="cd18186">
    <property type="entry name" value="BTB_POZ_ZBTB_KLHL-like"/>
    <property type="match status" value="1"/>
</dbReference>
<dbReference type="PANTHER" id="PTHR24410:SF23">
    <property type="entry name" value="BTB DOMAIN-CONTAINING PROTEIN-RELATED"/>
    <property type="match status" value="1"/>
</dbReference>
<dbReference type="InterPro" id="IPR051481">
    <property type="entry name" value="BTB-POZ/Galectin-3-binding"/>
</dbReference>
<comment type="caution">
    <text evidence="3">The sequence shown here is derived from an EMBL/GenBank/DDBJ whole genome shotgun (WGS) entry which is preliminary data.</text>
</comment>
<evidence type="ECO:0000313" key="4">
    <source>
        <dbReference type="Proteomes" id="UP001149090"/>
    </source>
</evidence>
<accession>A0A9Q0RAR8</accession>
<evidence type="ECO:0000259" key="1">
    <source>
        <dbReference type="PROSITE" id="PS50097"/>
    </source>
</evidence>
<protein>
    <submittedName>
        <fullName evidence="3">Pep-cterm sorting domain-containing protein</fullName>
    </submittedName>
</protein>
<dbReference type="Pfam" id="PF07534">
    <property type="entry name" value="TLD"/>
    <property type="match status" value="1"/>
</dbReference>
<dbReference type="SMART" id="SM00584">
    <property type="entry name" value="TLDc"/>
    <property type="match status" value="1"/>
</dbReference>
<dbReference type="PROSITE" id="PS50097">
    <property type="entry name" value="BTB"/>
    <property type="match status" value="1"/>
</dbReference>
<dbReference type="Proteomes" id="UP001149090">
    <property type="component" value="Unassembled WGS sequence"/>
</dbReference>
<dbReference type="CDD" id="cd14733">
    <property type="entry name" value="BACK"/>
    <property type="match status" value="1"/>
</dbReference>
<evidence type="ECO:0000313" key="3">
    <source>
        <dbReference type="EMBL" id="KAJ5073376.1"/>
    </source>
</evidence>
<dbReference type="Gene3D" id="1.25.40.420">
    <property type="match status" value="1"/>
</dbReference>
<feature type="domain" description="TLDc" evidence="2">
    <location>
        <begin position="300"/>
        <end position="479"/>
    </location>
</feature>
<dbReference type="Gene3D" id="3.30.710.10">
    <property type="entry name" value="Potassium Channel Kv1.1, Chain A"/>
    <property type="match status" value="1"/>
</dbReference>
<dbReference type="Pfam" id="PF07707">
    <property type="entry name" value="BACK"/>
    <property type="match status" value="1"/>
</dbReference>
<reference evidence="3" key="1">
    <citation type="submission" date="2022-10" db="EMBL/GenBank/DDBJ databases">
        <title>Novel sulphate-reducing endosymbionts in the free-living metamonad Anaeramoeba.</title>
        <authorList>
            <person name="Jerlstrom-Hultqvist J."/>
            <person name="Cepicka I."/>
            <person name="Gallot-Lavallee L."/>
            <person name="Salas-Leiva D."/>
            <person name="Curtis B.A."/>
            <person name="Zahonova K."/>
            <person name="Pipaliya S."/>
            <person name="Dacks J."/>
            <person name="Roger A.J."/>
        </authorList>
    </citation>
    <scope>NUCLEOTIDE SEQUENCE</scope>
    <source>
        <strain evidence="3">BMAN</strain>
    </source>
</reference>
<dbReference type="InterPro" id="IPR006571">
    <property type="entry name" value="TLDc_dom"/>
</dbReference>
<sequence>MQAKFENSNKLSADLQKLFKFGKTFSDFNIVSPNPKTNLEEAIPCHKPILAFRSKYFENLFNSNPTINEEKHNEITFFVMNQLIEYIYSGTIEVTLENAIEIFIYSKKFQLEEVHSFVSKFIMDNPNLDTIVDVLNTAKKIESKEVYTFCLDYIIANFQAILETKQLFKLDNDDFEKNLDDSCIDIANEKQLFAFCIEWAQNKLKMEIGIDKLPLQDITKITDILSPFFNKIRFCDMKQEELDEVRKLEVVPEEILEHIFHFKDMINKSQKKEASALRIFLKEKGIFILEPRNKLRESLVIKKLEHERFLRDWVNEDVFFNDMKLKYSAKKNGFSAKLFHEMCDNNGKTLVLVRTTDGYVFGGFSDVGWSANLGDKKNITDPNAFIFSLVNPSNSPPIKMPVLPEKAKYAIGYWSNQGPDFGRNGNEILFNSALSGGWINLGCVYQLPDHLEYDSSEAKEFLTGSFSDWRIEEMEIYQI</sequence>
<dbReference type="AlphaFoldDB" id="A0A9Q0RAR8"/>